<evidence type="ECO:0000256" key="7">
    <source>
        <dbReference type="ARBA" id="ARBA00022833"/>
    </source>
</evidence>
<dbReference type="FunFam" id="3.30.40.10:FF:000136">
    <property type="entry name" value="E3 ubiquitin-protein ligase Topors"/>
    <property type="match status" value="1"/>
</dbReference>
<feature type="domain" description="RING-type" evidence="18">
    <location>
        <begin position="33"/>
        <end position="72"/>
    </location>
</feature>
<keyword evidence="9" id="KW-0804">Transcription</keyword>
<feature type="compositionally biased region" description="Basic and acidic residues" evidence="17">
    <location>
        <begin position="504"/>
        <end position="527"/>
    </location>
</feature>
<evidence type="ECO:0000256" key="17">
    <source>
        <dbReference type="SAM" id="MobiDB-lite"/>
    </source>
</evidence>
<name>A0A1A8MDX5_9TELE</name>
<evidence type="ECO:0000259" key="18">
    <source>
        <dbReference type="PROSITE" id="PS50089"/>
    </source>
</evidence>
<feature type="region of interest" description="Disordered" evidence="17">
    <location>
        <begin position="324"/>
        <end position="752"/>
    </location>
</feature>
<evidence type="ECO:0000256" key="15">
    <source>
        <dbReference type="ARBA" id="ARBA00082108"/>
    </source>
</evidence>
<feature type="compositionally biased region" description="Basic and acidic residues" evidence="17">
    <location>
        <begin position="667"/>
        <end position="690"/>
    </location>
</feature>
<feature type="compositionally biased region" description="Acidic residues" evidence="17">
    <location>
        <begin position="438"/>
        <end position="447"/>
    </location>
</feature>
<protein>
    <recommendedName>
        <fullName evidence="10">E3 ubiquitin-protein ligase Topors</fullName>
        <ecNumber evidence="2">2.3.2.27</ecNumber>
    </recommendedName>
    <alternativeName>
        <fullName evidence="11">RING-type E3 ubiquitin transferase Topors</fullName>
    </alternativeName>
    <alternativeName>
        <fullName evidence="13">SUMO1-protein E3 ligase Topors</fullName>
    </alternativeName>
    <alternativeName>
        <fullName evidence="12">Topoisomerase I-binding RING finger protein</fullName>
    </alternativeName>
    <alternativeName>
        <fullName evidence="14">Topoisomerase I-binding arginine/serine-rich protein</fullName>
    </alternativeName>
    <alternativeName>
        <fullName evidence="15">Tumor suppressor p53-binding protein 3</fullName>
    </alternativeName>
</protein>
<evidence type="ECO:0000256" key="16">
    <source>
        <dbReference type="PROSITE-ProRule" id="PRU00175"/>
    </source>
</evidence>
<dbReference type="PROSITE" id="PS00518">
    <property type="entry name" value="ZF_RING_1"/>
    <property type="match status" value="1"/>
</dbReference>
<dbReference type="PROSITE" id="PS50089">
    <property type="entry name" value="ZF_RING_2"/>
    <property type="match status" value="1"/>
</dbReference>
<evidence type="ECO:0000256" key="3">
    <source>
        <dbReference type="ARBA" id="ARBA00022679"/>
    </source>
</evidence>
<feature type="compositionally biased region" description="Basic residues" evidence="17">
    <location>
        <begin position="723"/>
        <end position="742"/>
    </location>
</feature>
<dbReference type="InterPro" id="IPR001841">
    <property type="entry name" value="Znf_RING"/>
</dbReference>
<organism evidence="19">
    <name type="scientific">Nothobranchius pienaari</name>
    <dbReference type="NCBI Taxonomy" id="704102"/>
    <lineage>
        <taxon>Eukaryota</taxon>
        <taxon>Metazoa</taxon>
        <taxon>Chordata</taxon>
        <taxon>Craniata</taxon>
        <taxon>Vertebrata</taxon>
        <taxon>Euteleostomi</taxon>
        <taxon>Actinopterygii</taxon>
        <taxon>Neopterygii</taxon>
        <taxon>Teleostei</taxon>
        <taxon>Neoteleostei</taxon>
        <taxon>Acanthomorphata</taxon>
        <taxon>Ovalentaria</taxon>
        <taxon>Atherinomorphae</taxon>
        <taxon>Cyprinodontiformes</taxon>
        <taxon>Nothobranchiidae</taxon>
        <taxon>Nothobranchius</taxon>
    </lineage>
</organism>
<reference evidence="19" key="2">
    <citation type="submission" date="2016-06" db="EMBL/GenBank/DDBJ databases">
        <title>The genome of a short-lived fish provides insights into sex chromosome evolution and the genetic control of aging.</title>
        <authorList>
            <person name="Reichwald K."/>
            <person name="Felder M."/>
            <person name="Petzold A."/>
            <person name="Koch P."/>
            <person name="Groth M."/>
            <person name="Platzer M."/>
        </authorList>
    </citation>
    <scope>NUCLEOTIDE SEQUENCE</scope>
    <source>
        <tissue evidence="19">Brain</tissue>
    </source>
</reference>
<evidence type="ECO:0000256" key="5">
    <source>
        <dbReference type="ARBA" id="ARBA00022771"/>
    </source>
</evidence>
<evidence type="ECO:0000256" key="8">
    <source>
        <dbReference type="ARBA" id="ARBA00023015"/>
    </source>
</evidence>
<evidence type="ECO:0000256" key="11">
    <source>
        <dbReference type="ARBA" id="ARBA00076856"/>
    </source>
</evidence>
<feature type="region of interest" description="Disordered" evidence="17">
    <location>
        <begin position="772"/>
        <end position="793"/>
    </location>
</feature>
<keyword evidence="6" id="KW-0833">Ubl conjugation pathway</keyword>
<dbReference type="AlphaFoldDB" id="A0A1A8MDX5"/>
<dbReference type="EC" id="2.3.2.27" evidence="2"/>
<dbReference type="PANTHER" id="PTHR46077:SF1">
    <property type="entry name" value="TOP1 BINDING ARGININE_SERINE RICH PROTEIN, E3 UBIQUITIN LIGASE"/>
    <property type="match status" value="1"/>
</dbReference>
<dbReference type="GO" id="GO:0016853">
    <property type="term" value="F:isomerase activity"/>
    <property type="evidence" value="ECO:0007669"/>
    <property type="project" value="UniProtKB-KW"/>
</dbReference>
<dbReference type="InterPro" id="IPR058745">
    <property type="entry name" value="PWI_Topors"/>
</dbReference>
<keyword evidence="5 16" id="KW-0863">Zinc-finger</keyword>
<dbReference type="Gene3D" id="3.30.40.10">
    <property type="entry name" value="Zinc/RING finger domain, C3HC4 (zinc finger)"/>
    <property type="match status" value="1"/>
</dbReference>
<dbReference type="GO" id="GO:0008270">
    <property type="term" value="F:zinc ion binding"/>
    <property type="evidence" value="ECO:0007669"/>
    <property type="project" value="UniProtKB-KW"/>
</dbReference>
<proteinExistence type="predicted"/>
<evidence type="ECO:0000256" key="10">
    <source>
        <dbReference type="ARBA" id="ARBA00071236"/>
    </source>
</evidence>
<keyword evidence="4" id="KW-0479">Metal-binding</keyword>
<feature type="compositionally biased region" description="Basic residues" evidence="17">
    <location>
        <begin position="691"/>
        <end position="705"/>
    </location>
</feature>
<dbReference type="InterPro" id="IPR058746">
    <property type="entry name" value="Znf_RING-type_Topors"/>
</dbReference>
<evidence type="ECO:0000256" key="1">
    <source>
        <dbReference type="ARBA" id="ARBA00000900"/>
    </source>
</evidence>
<dbReference type="InterPro" id="IPR017907">
    <property type="entry name" value="Znf_RING_CS"/>
</dbReference>
<evidence type="ECO:0000256" key="6">
    <source>
        <dbReference type="ARBA" id="ARBA00022786"/>
    </source>
</evidence>
<keyword evidence="3" id="KW-0808">Transferase</keyword>
<evidence type="ECO:0000256" key="14">
    <source>
        <dbReference type="ARBA" id="ARBA00079184"/>
    </source>
</evidence>
<evidence type="ECO:0000256" key="12">
    <source>
        <dbReference type="ARBA" id="ARBA00076940"/>
    </source>
</evidence>
<feature type="compositionally biased region" description="Basic and acidic residues" evidence="17">
    <location>
        <begin position="712"/>
        <end position="722"/>
    </location>
</feature>
<dbReference type="PANTHER" id="PTHR46077">
    <property type="entry name" value="E3 UBIQUITIN-PROTEIN LIGASE TOPORS"/>
    <property type="match status" value="1"/>
</dbReference>
<feature type="compositionally biased region" description="Low complexity" evidence="17">
    <location>
        <begin position="545"/>
        <end position="559"/>
    </location>
</feature>
<dbReference type="GO" id="GO:0006513">
    <property type="term" value="P:protein monoubiquitination"/>
    <property type="evidence" value="ECO:0007669"/>
    <property type="project" value="TreeGrafter"/>
</dbReference>
<feature type="compositionally biased region" description="Basic residues" evidence="17">
    <location>
        <begin position="619"/>
        <end position="639"/>
    </location>
</feature>
<dbReference type="InterPro" id="IPR018957">
    <property type="entry name" value="Znf_C3HC4_RING-type"/>
</dbReference>
<evidence type="ECO:0000256" key="2">
    <source>
        <dbReference type="ARBA" id="ARBA00012483"/>
    </source>
</evidence>
<keyword evidence="7" id="KW-0862">Zinc</keyword>
<dbReference type="GO" id="GO:0032391">
    <property type="term" value="C:photoreceptor connecting cilium"/>
    <property type="evidence" value="ECO:0007669"/>
    <property type="project" value="UniProtKB-ARBA"/>
</dbReference>
<evidence type="ECO:0000256" key="13">
    <source>
        <dbReference type="ARBA" id="ARBA00079040"/>
    </source>
</evidence>
<comment type="catalytic activity">
    <reaction evidence="1">
        <text>S-ubiquitinyl-[E2 ubiquitin-conjugating enzyme]-L-cysteine + [acceptor protein]-L-lysine = [E2 ubiquitin-conjugating enzyme]-L-cysteine + N(6)-ubiquitinyl-[acceptor protein]-L-lysine.</text>
        <dbReference type="EC" id="2.3.2.27"/>
    </reaction>
</comment>
<accession>A0A1A8MDX5</accession>
<keyword evidence="19" id="KW-0413">Isomerase</keyword>
<feature type="compositionally biased region" description="Basic and acidic residues" evidence="17">
    <location>
        <begin position="478"/>
        <end position="492"/>
    </location>
</feature>
<sequence length="793" mass="91385">MSAVQIALQHNQNSARGKNSKAMSGEASPDSKCPICLDRFNNISHLDRCLHKFCFRCILEWSKNKAECPLCKQPFRSIYHSVKSDQDFQRYEIKQQVENASFGYFEGVRFRYRTTFTGVRATRRTSPPPDNGVMFEAATRPTLEQHRDHYIRRMMTRLEAKRRAEREGRAVNSVREQEMINFRRELYRRGVRVQSVKDGGRSRNTSAEFYRRNPACLHRLVPWLKRELMVLYGAHGSLVNIVQHIIMSRITRYDMEDGEIQGELRPFLQGRTEHFLHEFLSFAKSPFNMEAYDQHAVYDCPAPSGNEGSSSNSSVIAISEDEETFAEVDPPGEPTSLSHSLWDDETPGPSYSTSAEQREATTMTPLNLDSDISSEEEMQEFEASPHRQSSHNPAGVPQSDRNEEDRVSSDSEDCVIIGFVKPTAERTPELVHLSSDSNESEIEDTEEAPLPPHHIRFTSCSPAASHRSGSVRVGQSPETDRHRQLDSKERSLTSRRHKTSKKPNSNEKNRRYDSKDRVKDRHKPKDREHRRKRGNSKSRERRLSSRSPENSNSSLSSQSAETDSSYSRGRDFSKSGPVYRRKDGDHSYQSYSHYRRDKNGSVTRYTHRQSYYYSSNKYSRSRSRSRSRDSQRRHRRWSRSRSCSSSPSTKRKSHHNKPGGKRKYKTRHLEDSSKDLLQDARADGDPEFSTKHKKKSKERRHKTSRRSSCSVEDTKNREERDRSKHHHKKKKKHKKTKRHKHEAPKSKSSLAVITIDSDSDSVCTFAKSILTDEQANPRAEDSSSPGLTIAAKA</sequence>
<dbReference type="Pfam" id="PF26084">
    <property type="entry name" value="PWI_Topors"/>
    <property type="match status" value="1"/>
</dbReference>
<feature type="compositionally biased region" description="Basic and acidic residues" evidence="17">
    <location>
        <begin position="400"/>
        <end position="409"/>
    </location>
</feature>
<feature type="compositionally biased region" description="Basic residues" evidence="17">
    <location>
        <begin position="649"/>
        <end position="666"/>
    </location>
</feature>
<evidence type="ECO:0000256" key="4">
    <source>
        <dbReference type="ARBA" id="ARBA00022723"/>
    </source>
</evidence>
<reference evidence="19" key="1">
    <citation type="submission" date="2016-05" db="EMBL/GenBank/DDBJ databases">
        <authorList>
            <person name="Lavstsen T."/>
            <person name="Jespersen J.S."/>
        </authorList>
    </citation>
    <scope>NUCLEOTIDE SEQUENCE</scope>
    <source>
        <tissue evidence="19">Brain</tissue>
    </source>
</reference>
<evidence type="ECO:0000256" key="9">
    <source>
        <dbReference type="ARBA" id="ARBA00023163"/>
    </source>
</evidence>
<keyword evidence="8" id="KW-0805">Transcription regulation</keyword>
<dbReference type="GO" id="GO:0061630">
    <property type="term" value="F:ubiquitin protein ligase activity"/>
    <property type="evidence" value="ECO:0007669"/>
    <property type="project" value="UniProtKB-EC"/>
</dbReference>
<dbReference type="InterPro" id="IPR013083">
    <property type="entry name" value="Znf_RING/FYVE/PHD"/>
</dbReference>
<dbReference type="EMBL" id="HAEF01013592">
    <property type="protein sequence ID" value="SBR54751.1"/>
    <property type="molecule type" value="Transcribed_RNA"/>
</dbReference>
<dbReference type="Pfam" id="PF00097">
    <property type="entry name" value="zf-C3HC4"/>
    <property type="match status" value="1"/>
</dbReference>
<dbReference type="GO" id="GO:0000209">
    <property type="term" value="P:protein polyubiquitination"/>
    <property type="evidence" value="ECO:0007669"/>
    <property type="project" value="TreeGrafter"/>
</dbReference>
<feature type="compositionally biased region" description="Polar residues" evidence="17">
    <location>
        <begin position="349"/>
        <end position="371"/>
    </location>
</feature>
<gene>
    <name evidence="19" type="primary">TOPORSA</name>
</gene>
<evidence type="ECO:0000313" key="19">
    <source>
        <dbReference type="EMBL" id="SBR54751.1"/>
    </source>
</evidence>
<dbReference type="SUPFAM" id="SSF57850">
    <property type="entry name" value="RING/U-box"/>
    <property type="match status" value="1"/>
</dbReference>
<dbReference type="SMART" id="SM00184">
    <property type="entry name" value="RING"/>
    <property type="match status" value="1"/>
</dbReference>
<dbReference type="GO" id="GO:0008630">
    <property type="term" value="P:intrinsic apoptotic signaling pathway in response to DNA damage"/>
    <property type="evidence" value="ECO:0007669"/>
    <property type="project" value="UniProtKB-ARBA"/>
</dbReference>
<dbReference type="CDD" id="cd16574">
    <property type="entry name" value="RING-HC_Topors"/>
    <property type="match status" value="1"/>
</dbReference>